<feature type="region of interest" description="Disordered" evidence="7">
    <location>
        <begin position="210"/>
        <end position="294"/>
    </location>
</feature>
<dbReference type="Proteomes" id="UP001445076">
    <property type="component" value="Unassembled WGS sequence"/>
</dbReference>
<dbReference type="GO" id="GO:0016592">
    <property type="term" value="C:mediator complex"/>
    <property type="evidence" value="ECO:0007669"/>
    <property type="project" value="InterPro"/>
</dbReference>
<accession>A0AAW0WXQ9</accession>
<evidence type="ECO:0000256" key="2">
    <source>
        <dbReference type="ARBA" id="ARBA00007526"/>
    </source>
</evidence>
<evidence type="ECO:0000256" key="4">
    <source>
        <dbReference type="ARBA" id="ARBA00023163"/>
    </source>
</evidence>
<evidence type="ECO:0000256" key="6">
    <source>
        <dbReference type="RuleBase" id="RU364143"/>
    </source>
</evidence>
<feature type="region of interest" description="Disordered" evidence="7">
    <location>
        <begin position="165"/>
        <end position="192"/>
    </location>
</feature>
<feature type="compositionally biased region" description="Basic and acidic residues" evidence="7">
    <location>
        <begin position="285"/>
        <end position="294"/>
    </location>
</feature>
<dbReference type="EMBL" id="JARKIK010000058">
    <property type="protein sequence ID" value="KAK8732023.1"/>
    <property type="molecule type" value="Genomic_DNA"/>
</dbReference>
<name>A0AAW0WXQ9_CHEQU</name>
<dbReference type="GO" id="GO:0006357">
    <property type="term" value="P:regulation of transcription by RNA polymerase II"/>
    <property type="evidence" value="ECO:0007669"/>
    <property type="project" value="InterPro"/>
</dbReference>
<comment type="subunit">
    <text evidence="6">Component of the Mediator complex.</text>
</comment>
<keyword evidence="5 6" id="KW-0539">Nucleus</keyword>
<feature type="compositionally biased region" description="Basic and acidic residues" evidence="7">
    <location>
        <begin position="247"/>
        <end position="270"/>
    </location>
</feature>
<dbReference type="AlphaFoldDB" id="A0AAW0WXQ9"/>
<comment type="subcellular location">
    <subcellularLocation>
        <location evidence="1 6">Nucleus</location>
    </subcellularLocation>
</comment>
<comment type="caution">
    <text evidence="8">The sequence shown here is derived from an EMBL/GenBank/DDBJ whole genome shotgun (WGS) entry which is preliminary data.</text>
</comment>
<proteinExistence type="inferred from homology"/>
<keyword evidence="4 6" id="KW-0804">Transcription</keyword>
<protein>
    <recommendedName>
        <fullName evidence="6">Mediator of RNA polymerase II transcription subunit 6</fullName>
    </recommendedName>
    <alternativeName>
        <fullName evidence="6">Mediator complex subunit 6</fullName>
    </alternativeName>
</protein>
<keyword evidence="3 6" id="KW-0805">Transcription regulation</keyword>
<evidence type="ECO:0000313" key="8">
    <source>
        <dbReference type="EMBL" id="KAK8732023.1"/>
    </source>
</evidence>
<feature type="compositionally biased region" description="Basic and acidic residues" evidence="7">
    <location>
        <begin position="166"/>
        <end position="184"/>
    </location>
</feature>
<dbReference type="Pfam" id="PF04934">
    <property type="entry name" value="Med6"/>
    <property type="match status" value="1"/>
</dbReference>
<comment type="similarity">
    <text evidence="2 6">Belongs to the Mediator complex subunit 6 family.</text>
</comment>
<dbReference type="GO" id="GO:0003712">
    <property type="term" value="F:transcription coregulator activity"/>
    <property type="evidence" value="ECO:0007669"/>
    <property type="project" value="InterPro"/>
</dbReference>
<evidence type="ECO:0000256" key="1">
    <source>
        <dbReference type="ARBA" id="ARBA00004123"/>
    </source>
</evidence>
<dbReference type="InterPro" id="IPR007018">
    <property type="entry name" value="Mediator_Med6"/>
</dbReference>
<dbReference type="PANTHER" id="PTHR13104">
    <property type="entry name" value="MED-6-RELATED"/>
    <property type="match status" value="1"/>
</dbReference>
<evidence type="ECO:0000256" key="7">
    <source>
        <dbReference type="SAM" id="MobiDB-lite"/>
    </source>
</evidence>
<evidence type="ECO:0000313" key="9">
    <source>
        <dbReference type="Proteomes" id="UP001445076"/>
    </source>
</evidence>
<comment type="function">
    <text evidence="6">Component of the Mediator complex, a coactivator involved in the regulated transcription of nearly all RNA polymerase II-dependent genes. Mediator functions as a bridge to convey information from gene-specific regulatory proteins to the basal RNA polymerase II transcription machinery. Mediator is recruited to promoters by direct interactions with regulatory proteins and serves as a scaffold for the assembly of a functional preinitiation complex with RNA polymerase II and the general transcription factors.</text>
</comment>
<keyword evidence="6" id="KW-0010">Activator</keyword>
<sequence length="294" mass="34381">MVDQSKVFIRYVSPADNPLHISWHDSMWVPHLNSTNIMDYFSERTNPFYSRDCNNEFIKMQQNTRVDQLTHMQGVEYMLLHTQEPILYIIRKQQRFSPTQVNPLANYHIIGGQVFQTPDLGSVINSRTLAAVSNLTSAFTELQSFSHYHLSRGYWWQFRNQMEQTEQQKRDKEKKAGQGKREEPASMFQHRRVGSLLEDLQVKFPYKFPTQAQQPAQQQPQQQPQQQSQQQQQPQQSQQQTQQQEGIKTEDCKADIKTEIKTEVKVEVKTEPVSQPPAQRTAKPPPEKRQRTGP</sequence>
<dbReference type="InterPro" id="IPR038566">
    <property type="entry name" value="Mediator_Med6_sf"/>
</dbReference>
<evidence type="ECO:0000256" key="3">
    <source>
        <dbReference type="ARBA" id="ARBA00023015"/>
    </source>
</evidence>
<evidence type="ECO:0000256" key="5">
    <source>
        <dbReference type="ARBA" id="ARBA00023242"/>
    </source>
</evidence>
<feature type="compositionally biased region" description="Low complexity" evidence="7">
    <location>
        <begin position="210"/>
        <end position="244"/>
    </location>
</feature>
<gene>
    <name evidence="6" type="primary">MED6</name>
    <name evidence="8" type="ORF">OTU49_007144</name>
</gene>
<keyword evidence="9" id="KW-1185">Reference proteome</keyword>
<reference evidence="8 9" key="1">
    <citation type="journal article" date="2024" name="BMC Genomics">
        <title>Genome assembly of redclaw crayfish (Cherax quadricarinatus) provides insights into its immune adaptation and hypoxia tolerance.</title>
        <authorList>
            <person name="Liu Z."/>
            <person name="Zheng J."/>
            <person name="Li H."/>
            <person name="Fang K."/>
            <person name="Wang S."/>
            <person name="He J."/>
            <person name="Zhou D."/>
            <person name="Weng S."/>
            <person name="Chi M."/>
            <person name="Gu Z."/>
            <person name="He J."/>
            <person name="Li F."/>
            <person name="Wang M."/>
        </authorList>
    </citation>
    <scope>NUCLEOTIDE SEQUENCE [LARGE SCALE GENOMIC DNA]</scope>
    <source>
        <strain evidence="8">ZL_2023a</strain>
    </source>
</reference>
<organism evidence="8 9">
    <name type="scientific">Cherax quadricarinatus</name>
    <name type="common">Australian red claw crayfish</name>
    <dbReference type="NCBI Taxonomy" id="27406"/>
    <lineage>
        <taxon>Eukaryota</taxon>
        <taxon>Metazoa</taxon>
        <taxon>Ecdysozoa</taxon>
        <taxon>Arthropoda</taxon>
        <taxon>Crustacea</taxon>
        <taxon>Multicrustacea</taxon>
        <taxon>Malacostraca</taxon>
        <taxon>Eumalacostraca</taxon>
        <taxon>Eucarida</taxon>
        <taxon>Decapoda</taxon>
        <taxon>Pleocyemata</taxon>
        <taxon>Astacidea</taxon>
        <taxon>Parastacoidea</taxon>
        <taxon>Parastacidae</taxon>
        <taxon>Cherax</taxon>
    </lineage>
</organism>
<dbReference type="Gene3D" id="3.10.450.580">
    <property type="entry name" value="Mediator complex, subunit Med6"/>
    <property type="match status" value="1"/>
</dbReference>